<evidence type="ECO:0000313" key="3">
    <source>
        <dbReference type="EMBL" id="EQC32430.1"/>
    </source>
</evidence>
<dbReference type="GeneID" id="19950897"/>
<dbReference type="AlphaFoldDB" id="T0QFR6"/>
<dbReference type="EMBL" id="JH767164">
    <property type="protein sequence ID" value="EQC32430.1"/>
    <property type="molecule type" value="Genomic_DNA"/>
</dbReference>
<sequence>MTTRRIEHSTSAVSCYSLPCAQSMRAAATERKRPESGAQDPLKQTQRALAEAQKTIAEQQQREKELKKLLELQSLVESGDGTNALLEAKTQALNNIHSQKVRSLMKSIHQLQEQVGVMKAQDNEHRRSALIQSLRKKQREQDLLIDVLKEALATKAPEFQDSLPLVNEFVLKKTLSGPKRFRPKTREELELEFLDLDKKYKRAVQSLKSTKAAMTSNAKEEVSPQDNGDVCEDGEAKSIAANDAEAVKTLQEEVDRLRIAIASKDVNLHAQLTEIETLHQQLAQLTAIQDKYDRAKQKYAASKEALEKTQHDSIQLIQEKEKESEARAQAEAELVFFKEAHANDVAQSDREKLDLLERIKAMHAHEIDLQTQLEDQQKKWCLDRSHLHAQLRALEKQLQTATDEAQTARAATDTLLQAKESMSQKIVELNAALAAATAAKVVVATSSAPGPSAQELAVQQVTWQQAIDERDLKLRALDKQVLAAKLLARQSKKEKEQMLQQIDKLRTLLADAAPKTEASALLSQLKASTERPSTDGSGS</sequence>
<dbReference type="Proteomes" id="UP000030762">
    <property type="component" value="Unassembled WGS sequence"/>
</dbReference>
<organism evidence="3 4">
    <name type="scientific">Saprolegnia diclina (strain VS20)</name>
    <dbReference type="NCBI Taxonomy" id="1156394"/>
    <lineage>
        <taxon>Eukaryota</taxon>
        <taxon>Sar</taxon>
        <taxon>Stramenopiles</taxon>
        <taxon>Oomycota</taxon>
        <taxon>Saprolegniomycetes</taxon>
        <taxon>Saprolegniales</taxon>
        <taxon>Saprolegniaceae</taxon>
        <taxon>Saprolegnia</taxon>
    </lineage>
</organism>
<protein>
    <submittedName>
        <fullName evidence="3">Uncharacterized protein</fullName>
    </submittedName>
</protein>
<gene>
    <name evidence="3" type="ORF">SDRG_10170</name>
</gene>
<name>T0QFR6_SAPDV</name>
<keyword evidence="1" id="KW-0175">Coiled coil</keyword>
<dbReference type="OMA" id="QEFHDIT"/>
<dbReference type="eggNOG" id="ENOG502RZJQ">
    <property type="taxonomic scope" value="Eukaryota"/>
</dbReference>
<dbReference type="InParanoid" id="T0QFR6"/>
<dbReference type="VEuPathDB" id="FungiDB:SDRG_10170"/>
<evidence type="ECO:0000256" key="2">
    <source>
        <dbReference type="SAM" id="MobiDB-lite"/>
    </source>
</evidence>
<accession>T0QFR6</accession>
<keyword evidence="4" id="KW-1185">Reference proteome</keyword>
<dbReference type="OrthoDB" id="71899at2759"/>
<feature type="coiled-coil region" evidence="1">
    <location>
        <begin position="384"/>
        <end position="439"/>
    </location>
</feature>
<dbReference type="STRING" id="1156394.T0QFR6"/>
<evidence type="ECO:0000256" key="1">
    <source>
        <dbReference type="SAM" id="Coils"/>
    </source>
</evidence>
<feature type="region of interest" description="Disordered" evidence="2">
    <location>
        <begin position="24"/>
        <end position="55"/>
    </location>
</feature>
<proteinExistence type="predicted"/>
<dbReference type="RefSeq" id="XP_008614371.1">
    <property type="nucleotide sequence ID" value="XM_008616149.1"/>
</dbReference>
<reference evidence="3 4" key="1">
    <citation type="submission" date="2012-04" db="EMBL/GenBank/DDBJ databases">
        <title>The Genome Sequence of Saprolegnia declina VS20.</title>
        <authorList>
            <consortium name="The Broad Institute Genome Sequencing Platform"/>
            <person name="Russ C."/>
            <person name="Nusbaum C."/>
            <person name="Tyler B."/>
            <person name="van West P."/>
            <person name="Dieguez-Uribeondo J."/>
            <person name="de Bruijn I."/>
            <person name="Tripathy S."/>
            <person name="Jiang R."/>
            <person name="Young S.K."/>
            <person name="Zeng Q."/>
            <person name="Gargeya S."/>
            <person name="Fitzgerald M."/>
            <person name="Haas B."/>
            <person name="Abouelleil A."/>
            <person name="Alvarado L."/>
            <person name="Arachchi H.M."/>
            <person name="Berlin A."/>
            <person name="Chapman S.B."/>
            <person name="Goldberg J."/>
            <person name="Griggs A."/>
            <person name="Gujja S."/>
            <person name="Hansen M."/>
            <person name="Howarth C."/>
            <person name="Imamovic A."/>
            <person name="Larimer J."/>
            <person name="McCowen C."/>
            <person name="Montmayeur A."/>
            <person name="Murphy C."/>
            <person name="Neiman D."/>
            <person name="Pearson M."/>
            <person name="Priest M."/>
            <person name="Roberts A."/>
            <person name="Saif S."/>
            <person name="Shea T."/>
            <person name="Sisk P."/>
            <person name="Sykes S."/>
            <person name="Wortman J."/>
            <person name="Nusbaum C."/>
            <person name="Birren B."/>
        </authorList>
    </citation>
    <scope>NUCLEOTIDE SEQUENCE [LARGE SCALE GENOMIC DNA]</scope>
    <source>
        <strain evidence="3 4">VS20</strain>
    </source>
</reference>
<evidence type="ECO:0000313" key="4">
    <source>
        <dbReference type="Proteomes" id="UP000030762"/>
    </source>
</evidence>
<feature type="coiled-coil region" evidence="1">
    <location>
        <begin position="247"/>
        <end position="340"/>
    </location>
</feature>